<proteinExistence type="predicted"/>
<protein>
    <submittedName>
        <fullName evidence="2">Uncharacterized protein</fullName>
    </submittedName>
</protein>
<comment type="caution">
    <text evidence="2">The sequence shown here is derived from an EMBL/GenBank/DDBJ whole genome shotgun (WGS) entry which is preliminary data.</text>
</comment>
<gene>
    <name evidence="1" type="ORF">NPIL_105861</name>
    <name evidence="2" type="ORF">NPIL_357401</name>
    <name evidence="3" type="ORF">NPIL_565021</name>
</gene>
<organism evidence="2 4">
    <name type="scientific">Nephila pilipes</name>
    <name type="common">Giant wood spider</name>
    <name type="synonym">Nephila maculata</name>
    <dbReference type="NCBI Taxonomy" id="299642"/>
    <lineage>
        <taxon>Eukaryota</taxon>
        <taxon>Metazoa</taxon>
        <taxon>Ecdysozoa</taxon>
        <taxon>Arthropoda</taxon>
        <taxon>Chelicerata</taxon>
        <taxon>Arachnida</taxon>
        <taxon>Araneae</taxon>
        <taxon>Araneomorphae</taxon>
        <taxon>Entelegynae</taxon>
        <taxon>Araneoidea</taxon>
        <taxon>Nephilidae</taxon>
        <taxon>Nephila</taxon>
    </lineage>
</organism>
<evidence type="ECO:0000313" key="3">
    <source>
        <dbReference type="EMBL" id="GFU56210.1"/>
    </source>
</evidence>
<evidence type="ECO:0000313" key="4">
    <source>
        <dbReference type="Proteomes" id="UP000887013"/>
    </source>
</evidence>
<dbReference type="EMBL" id="BMAW01116752">
    <property type="protein sequence ID" value="GFT71958.1"/>
    <property type="molecule type" value="Genomic_DNA"/>
</dbReference>
<accession>A0A8X6U3S2</accession>
<keyword evidence="4" id="KW-1185">Reference proteome</keyword>
<evidence type="ECO:0000313" key="1">
    <source>
        <dbReference type="EMBL" id="GFT22048.1"/>
    </source>
</evidence>
<reference evidence="2" key="1">
    <citation type="submission" date="2020-08" db="EMBL/GenBank/DDBJ databases">
        <title>Multicomponent nature underlies the extraordinary mechanical properties of spider dragline silk.</title>
        <authorList>
            <person name="Kono N."/>
            <person name="Nakamura H."/>
            <person name="Mori M."/>
            <person name="Yoshida Y."/>
            <person name="Ohtoshi R."/>
            <person name="Malay A.D."/>
            <person name="Moran D.A.P."/>
            <person name="Tomita M."/>
            <person name="Numata K."/>
            <person name="Arakawa K."/>
        </authorList>
    </citation>
    <scope>NUCLEOTIDE SEQUENCE</scope>
</reference>
<dbReference type="Proteomes" id="UP000887013">
    <property type="component" value="Unassembled WGS sequence"/>
</dbReference>
<dbReference type="AlphaFoldDB" id="A0A8X6U3S2"/>
<name>A0A8X6U3S2_NEPPI</name>
<evidence type="ECO:0000313" key="2">
    <source>
        <dbReference type="EMBL" id="GFT71958.1"/>
    </source>
</evidence>
<dbReference type="EMBL" id="BMAW01011117">
    <property type="protein sequence ID" value="GFT22048.1"/>
    <property type="molecule type" value="Genomic_DNA"/>
</dbReference>
<dbReference type="EMBL" id="BMAW01039532">
    <property type="protein sequence ID" value="GFU56210.1"/>
    <property type="molecule type" value="Genomic_DNA"/>
</dbReference>
<sequence>MITLKIHSFNKTVPHRLPRDVRYREIFQGHLVSLEDDIGFPPRVPQITSVSTIPLEDAGNHCYSTGHDSKSCGKLSRETLQSHETFKLCNF</sequence>